<dbReference type="Proteomes" id="UP000027337">
    <property type="component" value="Unassembled WGS sequence"/>
</dbReference>
<dbReference type="STRING" id="83219.PM02_14300"/>
<gene>
    <name evidence="2" type="ORF">PM02_14300</name>
</gene>
<name>A0A061SSI8_9RHOB</name>
<sequence>MKIGILQTGHSPDELKDELGNYGEMFPKLLDGHGFDFEVWSVVDGVFPDSMDQADGWLITGSKHGAYEDHHWIPPLEEFIRKNYAAHRPMVGICFGHQVIAQALGGTVEKFDGGWSVGRTEYDIGGRKLALNAWHQDQVTALPEGAKVIGSTDFCKNAALVYDDRIWTIQPHPEFGHAFIDGLIKTRGKGVVPDDQLAAAAKELGAPLHNQDIADQIATFFKTKLKERA</sequence>
<feature type="domain" description="Glutamine amidotransferase" evidence="1">
    <location>
        <begin position="75"/>
        <end position="177"/>
    </location>
</feature>
<evidence type="ECO:0000313" key="2">
    <source>
        <dbReference type="EMBL" id="KAJ02374.1"/>
    </source>
</evidence>
<dbReference type="PANTHER" id="PTHR42695:SF5">
    <property type="entry name" value="GLUTAMINE AMIDOTRANSFERASE YLR126C-RELATED"/>
    <property type="match status" value="1"/>
</dbReference>
<organism evidence="2 3">
    <name type="scientific">Sulfitobacter mediterraneus</name>
    <dbReference type="NCBI Taxonomy" id="83219"/>
    <lineage>
        <taxon>Bacteria</taxon>
        <taxon>Pseudomonadati</taxon>
        <taxon>Pseudomonadota</taxon>
        <taxon>Alphaproteobacteria</taxon>
        <taxon>Rhodobacterales</taxon>
        <taxon>Roseobacteraceae</taxon>
        <taxon>Sulfitobacter</taxon>
    </lineage>
</organism>
<dbReference type="GO" id="GO:0016740">
    <property type="term" value="F:transferase activity"/>
    <property type="evidence" value="ECO:0007669"/>
    <property type="project" value="UniProtKB-KW"/>
</dbReference>
<dbReference type="InterPro" id="IPR044992">
    <property type="entry name" value="ChyE-like"/>
</dbReference>
<dbReference type="Pfam" id="PF00117">
    <property type="entry name" value="GATase"/>
    <property type="match status" value="1"/>
</dbReference>
<comment type="caution">
    <text evidence="2">The sequence shown here is derived from an EMBL/GenBank/DDBJ whole genome shotgun (WGS) entry which is preliminary data.</text>
</comment>
<dbReference type="AlphaFoldDB" id="A0A061SSI8"/>
<evidence type="ECO:0000313" key="3">
    <source>
        <dbReference type="Proteomes" id="UP000027337"/>
    </source>
</evidence>
<dbReference type="eggNOG" id="COG0518">
    <property type="taxonomic scope" value="Bacteria"/>
</dbReference>
<dbReference type="InterPro" id="IPR017926">
    <property type="entry name" value="GATASE"/>
</dbReference>
<dbReference type="PANTHER" id="PTHR42695">
    <property type="entry name" value="GLUTAMINE AMIDOTRANSFERASE YLR126C-RELATED"/>
    <property type="match status" value="1"/>
</dbReference>
<reference evidence="2 3" key="1">
    <citation type="journal article" date="2014" name="Genome Announc.">
        <title>Draft Genome Sequences of Two Isolates of the Roseobacter Group, Sulfitobacter sp. Strains 3SOLIMAR09 and 1FIGIMAR09, from Harbors of Mallorca Island (Mediterranean Sea).</title>
        <authorList>
            <person name="Mas-Llado M."/>
            <person name="Pina-Villalonga J.M."/>
            <person name="Brunet-Galmes I."/>
            <person name="Nogales B."/>
            <person name="Bosch R."/>
        </authorList>
    </citation>
    <scope>NUCLEOTIDE SEQUENCE [LARGE SCALE GENOMIC DNA]</scope>
    <source>
        <strain evidence="2 3">1FIGIMAR09</strain>
    </source>
</reference>
<dbReference type="RefSeq" id="WP_037909645.1">
    <property type="nucleotide sequence ID" value="NZ_JEMU01000012.1"/>
</dbReference>
<dbReference type="CDD" id="cd01741">
    <property type="entry name" value="GATase1_1"/>
    <property type="match status" value="1"/>
</dbReference>
<dbReference type="GO" id="GO:0005829">
    <property type="term" value="C:cytosol"/>
    <property type="evidence" value="ECO:0007669"/>
    <property type="project" value="TreeGrafter"/>
</dbReference>
<accession>A0A061SSI8</accession>
<proteinExistence type="predicted"/>
<dbReference type="SUPFAM" id="SSF52317">
    <property type="entry name" value="Class I glutamine amidotransferase-like"/>
    <property type="match status" value="1"/>
</dbReference>
<dbReference type="PROSITE" id="PS51273">
    <property type="entry name" value="GATASE_TYPE_1"/>
    <property type="match status" value="1"/>
</dbReference>
<keyword evidence="2" id="KW-0808">Transferase</keyword>
<keyword evidence="2" id="KW-0315">Glutamine amidotransferase</keyword>
<dbReference type="InterPro" id="IPR029062">
    <property type="entry name" value="Class_I_gatase-like"/>
</dbReference>
<evidence type="ECO:0000259" key="1">
    <source>
        <dbReference type="Pfam" id="PF00117"/>
    </source>
</evidence>
<dbReference type="Gene3D" id="3.40.50.880">
    <property type="match status" value="1"/>
</dbReference>
<protein>
    <submittedName>
        <fullName evidence="2">Glutamine amidotransferase</fullName>
    </submittedName>
</protein>
<dbReference type="EMBL" id="JEMU01000012">
    <property type="protein sequence ID" value="KAJ02374.1"/>
    <property type="molecule type" value="Genomic_DNA"/>
</dbReference>
<keyword evidence="3" id="KW-1185">Reference proteome</keyword>